<feature type="compositionally biased region" description="Polar residues" evidence="1">
    <location>
        <begin position="174"/>
        <end position="193"/>
    </location>
</feature>
<gene>
    <name evidence="2" type="ORF">BLA29_010977</name>
</gene>
<accession>A0A1Y3BQ61</accession>
<keyword evidence="3" id="KW-1185">Reference proteome</keyword>
<comment type="caution">
    <text evidence="2">The sequence shown here is derived from an EMBL/GenBank/DDBJ whole genome shotgun (WGS) entry which is preliminary data.</text>
</comment>
<feature type="region of interest" description="Disordered" evidence="1">
    <location>
        <begin position="151"/>
        <end position="198"/>
    </location>
</feature>
<sequence length="218" mass="23836">PIDKQNTVVKQNEEFILSNSPIIFGTRRAAAAGGGGGEHVSICSDLNEIHHGGSRVHSPLPSSDLQQHNELLAEMKAIQEKRSYNSTPVSNEQLTFESILENKSNVEQHVDLDKQSILHQHQHSLDDNTTTTNNSSSSISVAKRATIFGDLHKSPSKHSISSPTEENNEIVGTKENQSQSQNTKSITTPTSSRQRPKSMVGMLGAKFELSLMNTNANK</sequence>
<dbReference type="EMBL" id="MUJZ01005100">
    <property type="protein sequence ID" value="OTF83110.1"/>
    <property type="molecule type" value="Genomic_DNA"/>
</dbReference>
<organism evidence="2 3">
    <name type="scientific">Euroglyphus maynei</name>
    <name type="common">Mayne's house dust mite</name>
    <dbReference type="NCBI Taxonomy" id="6958"/>
    <lineage>
        <taxon>Eukaryota</taxon>
        <taxon>Metazoa</taxon>
        <taxon>Ecdysozoa</taxon>
        <taxon>Arthropoda</taxon>
        <taxon>Chelicerata</taxon>
        <taxon>Arachnida</taxon>
        <taxon>Acari</taxon>
        <taxon>Acariformes</taxon>
        <taxon>Sarcoptiformes</taxon>
        <taxon>Astigmata</taxon>
        <taxon>Psoroptidia</taxon>
        <taxon>Analgoidea</taxon>
        <taxon>Pyroglyphidae</taxon>
        <taxon>Pyroglyphinae</taxon>
        <taxon>Euroglyphus</taxon>
    </lineage>
</organism>
<name>A0A1Y3BQ61_EURMA</name>
<dbReference type="Proteomes" id="UP000194236">
    <property type="component" value="Unassembled WGS sequence"/>
</dbReference>
<dbReference type="AlphaFoldDB" id="A0A1Y3BQ61"/>
<evidence type="ECO:0000256" key="1">
    <source>
        <dbReference type="SAM" id="MobiDB-lite"/>
    </source>
</evidence>
<proteinExistence type="predicted"/>
<evidence type="ECO:0000313" key="2">
    <source>
        <dbReference type="EMBL" id="OTF83110.1"/>
    </source>
</evidence>
<protein>
    <submittedName>
        <fullName evidence="2">Uncharacterized protein</fullName>
    </submittedName>
</protein>
<evidence type="ECO:0000313" key="3">
    <source>
        <dbReference type="Proteomes" id="UP000194236"/>
    </source>
</evidence>
<reference evidence="2 3" key="1">
    <citation type="submission" date="2017-03" db="EMBL/GenBank/DDBJ databases">
        <title>Genome Survey of Euroglyphus maynei.</title>
        <authorList>
            <person name="Arlian L.G."/>
            <person name="Morgan M.S."/>
            <person name="Rider S.D."/>
        </authorList>
    </citation>
    <scope>NUCLEOTIDE SEQUENCE [LARGE SCALE GENOMIC DNA]</scope>
    <source>
        <strain evidence="2">Arlian Lab</strain>
        <tissue evidence="2">Whole body</tissue>
    </source>
</reference>
<feature type="non-terminal residue" evidence="2">
    <location>
        <position position="1"/>
    </location>
</feature>